<organism evidence="4">
    <name type="scientific">Panicum hallii</name>
    <dbReference type="NCBI Taxonomy" id="206008"/>
    <lineage>
        <taxon>Eukaryota</taxon>
        <taxon>Viridiplantae</taxon>
        <taxon>Streptophyta</taxon>
        <taxon>Embryophyta</taxon>
        <taxon>Tracheophyta</taxon>
        <taxon>Spermatophyta</taxon>
        <taxon>Magnoliopsida</taxon>
        <taxon>Liliopsida</taxon>
        <taxon>Poales</taxon>
        <taxon>Poaceae</taxon>
        <taxon>PACMAD clade</taxon>
        <taxon>Panicoideae</taxon>
        <taxon>Panicodae</taxon>
        <taxon>Paniceae</taxon>
        <taxon>Panicinae</taxon>
        <taxon>Panicum</taxon>
        <taxon>Panicum sect. Panicum</taxon>
    </lineage>
</organism>
<dbReference type="Proteomes" id="UP000243499">
    <property type="component" value="Chromosome 6"/>
</dbReference>
<reference evidence="4" key="1">
    <citation type="submission" date="2018-04" db="EMBL/GenBank/DDBJ databases">
        <title>WGS assembly of Panicum hallii.</title>
        <authorList>
            <person name="Lovell J."/>
            <person name="Jenkins J."/>
            <person name="Lowry D."/>
            <person name="Mamidi S."/>
            <person name="Sreedasyam A."/>
            <person name="Weng X."/>
            <person name="Barry K."/>
            <person name="Bonette J."/>
            <person name="Campitelli B."/>
            <person name="Daum C."/>
            <person name="Gordon S."/>
            <person name="Gould B."/>
            <person name="Lipzen A."/>
            <person name="Macqueen A."/>
            <person name="Palacio-Mejia J."/>
            <person name="Plott C."/>
            <person name="Shakirov E."/>
            <person name="Shu S."/>
            <person name="Yoshinaga Y."/>
            <person name="Zane M."/>
            <person name="Rokhsar D."/>
            <person name="Grimwood J."/>
            <person name="Schmutz J."/>
            <person name="Juenger T."/>
        </authorList>
    </citation>
    <scope>NUCLEOTIDE SEQUENCE [LARGE SCALE GENOMIC DNA]</scope>
    <source>
        <strain evidence="4">FIL2</strain>
    </source>
</reference>
<dbReference type="EMBL" id="CM008051">
    <property type="protein sequence ID" value="PVH37207.1"/>
    <property type="molecule type" value="Genomic_DNA"/>
</dbReference>
<dbReference type="SMART" id="SM00225">
    <property type="entry name" value="BTB"/>
    <property type="match status" value="1"/>
</dbReference>
<dbReference type="PANTHER" id="PTHR26379">
    <property type="entry name" value="BTB/POZ AND MATH DOMAIN-CONTAINING PROTEIN 1"/>
    <property type="match status" value="1"/>
</dbReference>
<dbReference type="GO" id="GO:0016567">
    <property type="term" value="P:protein ubiquitination"/>
    <property type="evidence" value="ECO:0007669"/>
    <property type="project" value="InterPro"/>
</dbReference>
<dbReference type="InterPro" id="IPR002083">
    <property type="entry name" value="MATH/TRAF_dom"/>
</dbReference>
<dbReference type="InterPro" id="IPR056423">
    <property type="entry name" value="BACK_BPM_SPOP"/>
</dbReference>
<dbReference type="SUPFAM" id="SSF49599">
    <property type="entry name" value="TRAF domain-like"/>
    <property type="match status" value="1"/>
</dbReference>
<dbReference type="Pfam" id="PF24570">
    <property type="entry name" value="BACK_BPM_SPOP"/>
    <property type="match status" value="1"/>
</dbReference>
<dbReference type="Gene3D" id="1.25.40.420">
    <property type="match status" value="1"/>
</dbReference>
<name>A0A2T8IHT0_9POAL</name>
<gene>
    <name evidence="4" type="ORF">PAHAL_6G271100</name>
</gene>
<proteinExistence type="inferred from homology"/>
<dbReference type="PANTHER" id="PTHR26379:SF469">
    <property type="entry name" value="MAB1"/>
    <property type="match status" value="1"/>
</dbReference>
<dbReference type="InterPro" id="IPR045005">
    <property type="entry name" value="BPM1-6"/>
</dbReference>
<evidence type="ECO:0000256" key="2">
    <source>
        <dbReference type="ARBA" id="ARBA00010846"/>
    </source>
</evidence>
<feature type="domain" description="BTB" evidence="3">
    <location>
        <begin position="137"/>
        <end position="200"/>
    </location>
</feature>
<dbReference type="Gene3D" id="3.30.710.10">
    <property type="entry name" value="Potassium Channel Kv1.1, Chain A"/>
    <property type="match status" value="1"/>
</dbReference>
<dbReference type="SUPFAM" id="SSF54695">
    <property type="entry name" value="POZ domain"/>
    <property type="match status" value="1"/>
</dbReference>
<dbReference type="InterPro" id="IPR011333">
    <property type="entry name" value="SKP1/BTB/POZ_sf"/>
</dbReference>
<sequence>MSLDSGSLEFKLDYSGTKILGVGEAVYSENFSAGGHLWRMKCYPCGRFRKEDNVEYLSIYLELISESKNVKAIFDVFMMGYPAQFVKRSDLESLYVTNGGRATIMCVVIVVRDDPLDVPPSDIRRHLGALLGSADGSDVSFVVGGEEFPAHRAVLAARSPVFKALLLGSMAAARMASITLHDIAPATFKTMLRFMFTDDMLEDLLAAADRYALDRLKLLCARKLWDSTSVDTVASTLACAETYSCPELKKKCIDFFADEKNFKKAVLTDGFAQLVHKFPSILAELREKVGA</sequence>
<dbReference type="Pfam" id="PF22486">
    <property type="entry name" value="MATH_2"/>
    <property type="match status" value="1"/>
</dbReference>
<accession>A0A2T8IHT0</accession>
<comment type="pathway">
    <text evidence="1">Protein modification; protein ubiquitination.</text>
</comment>
<dbReference type="InterPro" id="IPR000210">
    <property type="entry name" value="BTB/POZ_dom"/>
</dbReference>
<dbReference type="InterPro" id="IPR008974">
    <property type="entry name" value="TRAF-like"/>
</dbReference>
<dbReference type="Pfam" id="PF00651">
    <property type="entry name" value="BTB"/>
    <property type="match status" value="1"/>
</dbReference>
<dbReference type="AlphaFoldDB" id="A0A2T8IHT0"/>
<evidence type="ECO:0000256" key="1">
    <source>
        <dbReference type="ARBA" id="ARBA00004906"/>
    </source>
</evidence>
<evidence type="ECO:0000259" key="3">
    <source>
        <dbReference type="PROSITE" id="PS50097"/>
    </source>
</evidence>
<dbReference type="Gramene" id="PVH37207">
    <property type="protein sequence ID" value="PVH37207"/>
    <property type="gene ID" value="PAHAL_6G271100"/>
</dbReference>
<dbReference type="Gene3D" id="2.60.210.10">
    <property type="entry name" value="Apoptosis, Tumor Necrosis Factor Receptor Associated Protein 2, Chain A"/>
    <property type="match status" value="1"/>
</dbReference>
<comment type="similarity">
    <text evidence="2">Belongs to the Tdpoz family.</text>
</comment>
<evidence type="ECO:0000313" key="4">
    <source>
        <dbReference type="EMBL" id="PVH37207.1"/>
    </source>
</evidence>
<protein>
    <recommendedName>
        <fullName evidence="3">BTB domain-containing protein</fullName>
    </recommendedName>
</protein>
<dbReference type="CDD" id="cd00121">
    <property type="entry name" value="MATH"/>
    <property type="match status" value="1"/>
</dbReference>
<dbReference type="PROSITE" id="PS50097">
    <property type="entry name" value="BTB"/>
    <property type="match status" value="1"/>
</dbReference>